<sequence length="78" mass="8035">MRRSSRATAAVGTVAIGLPGRCGMSSEKSLSQPLVPASRTAEQRVSPQAQAHGSRGPACHSTDSPRSRSCATPGKDCQ</sequence>
<protein>
    <submittedName>
        <fullName evidence="2">Uncharacterized protein</fullName>
    </submittedName>
</protein>
<dbReference type="EMBL" id="BONG01000012">
    <property type="protein sequence ID" value="GIF88996.1"/>
    <property type="molecule type" value="Genomic_DNA"/>
</dbReference>
<feature type="region of interest" description="Disordered" evidence="1">
    <location>
        <begin position="18"/>
        <end position="78"/>
    </location>
</feature>
<proteinExistence type="predicted"/>
<evidence type="ECO:0000256" key="1">
    <source>
        <dbReference type="SAM" id="MobiDB-lite"/>
    </source>
</evidence>
<dbReference type="AlphaFoldDB" id="A0A8J3JXK9"/>
<comment type="caution">
    <text evidence="2">The sequence shown here is derived from an EMBL/GenBank/DDBJ whole genome shotgun (WGS) entry which is preliminary data.</text>
</comment>
<reference evidence="2 3" key="1">
    <citation type="submission" date="2021-01" db="EMBL/GenBank/DDBJ databases">
        <title>Whole genome shotgun sequence of Catellatospora chokoriensis NBRC 107358.</title>
        <authorList>
            <person name="Komaki H."/>
            <person name="Tamura T."/>
        </authorList>
    </citation>
    <scope>NUCLEOTIDE SEQUENCE [LARGE SCALE GENOMIC DNA]</scope>
    <source>
        <strain evidence="2 3">NBRC 107358</strain>
    </source>
</reference>
<accession>A0A8J3JXK9</accession>
<evidence type="ECO:0000313" key="3">
    <source>
        <dbReference type="Proteomes" id="UP000619293"/>
    </source>
</evidence>
<evidence type="ECO:0000313" key="2">
    <source>
        <dbReference type="EMBL" id="GIF88996.1"/>
    </source>
</evidence>
<dbReference type="Proteomes" id="UP000619293">
    <property type="component" value="Unassembled WGS sequence"/>
</dbReference>
<feature type="compositionally biased region" description="Polar residues" evidence="1">
    <location>
        <begin position="61"/>
        <end position="70"/>
    </location>
</feature>
<organism evidence="2 3">
    <name type="scientific">Catellatospora chokoriensis</name>
    <dbReference type="NCBI Taxonomy" id="310353"/>
    <lineage>
        <taxon>Bacteria</taxon>
        <taxon>Bacillati</taxon>
        <taxon>Actinomycetota</taxon>
        <taxon>Actinomycetes</taxon>
        <taxon>Micromonosporales</taxon>
        <taxon>Micromonosporaceae</taxon>
        <taxon>Catellatospora</taxon>
    </lineage>
</organism>
<gene>
    <name evidence="2" type="ORF">Cch02nite_24400</name>
</gene>
<name>A0A8J3JXK9_9ACTN</name>
<keyword evidence="3" id="KW-1185">Reference proteome</keyword>